<keyword evidence="2" id="KW-1185">Reference proteome</keyword>
<dbReference type="EMBL" id="QXEC01000022">
    <property type="protein sequence ID" value="RIV36052.1"/>
    <property type="molecule type" value="Genomic_DNA"/>
</dbReference>
<dbReference type="SUPFAM" id="SSF82607">
    <property type="entry name" value="YbaB-like"/>
    <property type="match status" value="1"/>
</dbReference>
<proteinExistence type="predicted"/>
<keyword evidence="1" id="KW-0238">DNA-binding</keyword>
<dbReference type="RefSeq" id="WP_119578864.1">
    <property type="nucleotide sequence ID" value="NZ_QXEC01000022.1"/>
</dbReference>
<comment type="caution">
    <text evidence="1">The sequence shown here is derived from an EMBL/GenBank/DDBJ whole genome shotgun (WGS) entry which is preliminary data.</text>
</comment>
<organism evidence="1 2">
    <name type="scientific">Micromonospora radicis</name>
    <dbReference type="NCBI Taxonomy" id="1894971"/>
    <lineage>
        <taxon>Bacteria</taxon>
        <taxon>Bacillati</taxon>
        <taxon>Actinomycetota</taxon>
        <taxon>Actinomycetes</taxon>
        <taxon>Micromonosporales</taxon>
        <taxon>Micromonosporaceae</taxon>
        <taxon>Micromonospora</taxon>
    </lineage>
</organism>
<dbReference type="Gene3D" id="3.30.1310.10">
    <property type="entry name" value="Nucleoid-associated protein YbaB-like domain"/>
    <property type="match status" value="1"/>
</dbReference>
<gene>
    <name evidence="1" type="ORF">D2L64_20670</name>
</gene>
<dbReference type="InterPro" id="IPR004401">
    <property type="entry name" value="YbaB/EbfC"/>
</dbReference>
<dbReference type="Pfam" id="PF02575">
    <property type="entry name" value="YbaB_DNA_bd"/>
    <property type="match status" value="1"/>
</dbReference>
<protein>
    <submittedName>
        <fullName evidence="1">YbaB/EbfC family DNA-binding protein</fullName>
    </submittedName>
</protein>
<accession>A0A418MR03</accession>
<dbReference type="AlphaFoldDB" id="A0A418MR03"/>
<evidence type="ECO:0000313" key="2">
    <source>
        <dbReference type="Proteomes" id="UP000283832"/>
    </source>
</evidence>
<evidence type="ECO:0000313" key="1">
    <source>
        <dbReference type="EMBL" id="RIV36052.1"/>
    </source>
</evidence>
<name>A0A418MR03_9ACTN</name>
<dbReference type="OrthoDB" id="5118533at2"/>
<sequence length="138" mass="15029">MSTSWHEEIERAYAELERSQEAIAQVQRDMSERTVTVTAPSRALTVVVDAQGNLTDLTFPTRAYRSMAGPELAALLIETIAQARRRANDELAEMFSAVLPQGTPIVDMLNGTADLDEMISDAVRLVRDQPGAPGTGRG</sequence>
<dbReference type="GO" id="GO:0003677">
    <property type="term" value="F:DNA binding"/>
    <property type="evidence" value="ECO:0007669"/>
    <property type="project" value="UniProtKB-KW"/>
</dbReference>
<dbReference type="InterPro" id="IPR036894">
    <property type="entry name" value="YbaB-like_sf"/>
</dbReference>
<reference evidence="1 2" key="1">
    <citation type="submission" date="2018-08" db="EMBL/GenBank/DDBJ databases">
        <title>Jishengella sp. nov., isolated from a root of Azadirachta indica A. Juss. var. siamensis Valenton.</title>
        <authorList>
            <person name="Kuncharoen N."/>
            <person name="Tanasupawat S."/>
            <person name="Kudo T."/>
            <person name="Ohkuma M."/>
        </authorList>
    </citation>
    <scope>NUCLEOTIDE SEQUENCE [LARGE SCALE GENOMIC DNA]</scope>
    <source>
        <strain evidence="1 2">AZ1-13</strain>
    </source>
</reference>
<dbReference type="Proteomes" id="UP000283832">
    <property type="component" value="Unassembled WGS sequence"/>
</dbReference>